<evidence type="ECO:0000313" key="3">
    <source>
        <dbReference type="Proteomes" id="UP001230654"/>
    </source>
</evidence>
<dbReference type="Proteomes" id="UP001230654">
    <property type="component" value="Unassembled WGS sequence"/>
</dbReference>
<keyword evidence="3" id="KW-1185">Reference proteome</keyword>
<organism evidence="2 3">
    <name type="scientific">Streptomyces rishiriensis</name>
    <dbReference type="NCBI Taxonomy" id="68264"/>
    <lineage>
        <taxon>Bacteria</taxon>
        <taxon>Bacillati</taxon>
        <taxon>Actinomycetota</taxon>
        <taxon>Actinomycetes</taxon>
        <taxon>Kitasatosporales</taxon>
        <taxon>Streptomycetaceae</taxon>
        <taxon>Streptomyces</taxon>
    </lineage>
</organism>
<evidence type="ECO:0000313" key="2">
    <source>
        <dbReference type="EMBL" id="MDQ0585601.1"/>
    </source>
</evidence>
<gene>
    <name evidence="2" type="ORF">QF030_007779</name>
</gene>
<reference evidence="2 3" key="1">
    <citation type="submission" date="2023-07" db="EMBL/GenBank/DDBJ databases">
        <title>Comparative genomics of wheat-associated soil bacteria to identify genetic determinants of phenazine resistance.</title>
        <authorList>
            <person name="Mouncey N."/>
        </authorList>
    </citation>
    <scope>NUCLEOTIDE SEQUENCE [LARGE SCALE GENOMIC DNA]</scope>
    <source>
        <strain evidence="2 3">B2I6</strain>
    </source>
</reference>
<protein>
    <submittedName>
        <fullName evidence="2">Uncharacterized protein</fullName>
    </submittedName>
</protein>
<dbReference type="EMBL" id="JAUSWV010000002">
    <property type="protein sequence ID" value="MDQ0585601.1"/>
    <property type="molecule type" value="Genomic_DNA"/>
</dbReference>
<name>A0ABU0P2H8_STRRH</name>
<evidence type="ECO:0000256" key="1">
    <source>
        <dbReference type="SAM" id="MobiDB-lite"/>
    </source>
</evidence>
<accession>A0ABU0P2H8</accession>
<sequence length="106" mass="11153">MQATALNGLFVRHHLNRTNGTTTLDIPGHDGSATVSERTARHDDASGKNTALTLPDANKDVPVLGIADIRLRSSSSLLRRLCATGTALAAVTEGATVATAFPWSRM</sequence>
<feature type="region of interest" description="Disordered" evidence="1">
    <location>
        <begin position="20"/>
        <end position="53"/>
    </location>
</feature>
<comment type="caution">
    <text evidence="2">The sequence shown here is derived from an EMBL/GenBank/DDBJ whole genome shotgun (WGS) entry which is preliminary data.</text>
</comment>
<proteinExistence type="predicted"/>